<dbReference type="InterPro" id="IPR024079">
    <property type="entry name" value="MetalloPept_cat_dom_sf"/>
</dbReference>
<dbReference type="EMBL" id="CAUYUJ010021237">
    <property type="protein sequence ID" value="CAK0903479.1"/>
    <property type="molecule type" value="Genomic_DNA"/>
</dbReference>
<evidence type="ECO:0000256" key="7">
    <source>
        <dbReference type="ARBA" id="ARBA00023049"/>
    </source>
</evidence>
<evidence type="ECO:0000313" key="12">
    <source>
        <dbReference type="Proteomes" id="UP001189429"/>
    </source>
</evidence>
<dbReference type="PANTHER" id="PTHR47466">
    <property type="match status" value="1"/>
</dbReference>
<evidence type="ECO:0000256" key="6">
    <source>
        <dbReference type="ARBA" id="ARBA00022833"/>
    </source>
</evidence>
<feature type="signal peptide" evidence="9">
    <location>
        <begin position="1"/>
        <end position="20"/>
    </location>
</feature>
<dbReference type="PROSITE" id="PS51257">
    <property type="entry name" value="PROKAR_LIPOPROTEIN"/>
    <property type="match status" value="1"/>
</dbReference>
<feature type="chain" id="PRO_5047003516" description="Peptidase M43 pregnancy-associated plasma-A domain-containing protein" evidence="9">
    <location>
        <begin position="21"/>
        <end position="503"/>
    </location>
</feature>
<comment type="caution">
    <text evidence="11">The sequence shown here is derived from an EMBL/GenBank/DDBJ whole genome shotgun (WGS) entry which is preliminary data.</text>
</comment>
<keyword evidence="3" id="KW-0479">Metal-binding</keyword>
<dbReference type="InterPro" id="IPR008754">
    <property type="entry name" value="Peptidase_M43"/>
</dbReference>
<proteinExistence type="inferred from homology"/>
<keyword evidence="7" id="KW-0482">Metalloprotease</keyword>
<evidence type="ECO:0000256" key="5">
    <source>
        <dbReference type="ARBA" id="ARBA00022801"/>
    </source>
</evidence>
<keyword evidence="5" id="KW-0378">Hydrolase</keyword>
<dbReference type="Gene3D" id="3.40.390.10">
    <property type="entry name" value="Collagenase (Catalytic Domain)"/>
    <property type="match status" value="1"/>
</dbReference>
<dbReference type="PANTHER" id="PTHR47466:SF1">
    <property type="entry name" value="METALLOPROTEASE MEP1 (AFU_ORTHOLOGUE AFUA_1G07730)-RELATED"/>
    <property type="match status" value="1"/>
</dbReference>
<dbReference type="Proteomes" id="UP001189429">
    <property type="component" value="Unassembled WGS sequence"/>
</dbReference>
<keyword evidence="12" id="KW-1185">Reference proteome</keyword>
<feature type="domain" description="Peptidase M43 pregnancy-associated plasma-A" evidence="10">
    <location>
        <begin position="384"/>
        <end position="462"/>
    </location>
</feature>
<evidence type="ECO:0000256" key="4">
    <source>
        <dbReference type="ARBA" id="ARBA00022729"/>
    </source>
</evidence>
<evidence type="ECO:0000256" key="8">
    <source>
        <dbReference type="ARBA" id="ARBA00023157"/>
    </source>
</evidence>
<keyword evidence="2" id="KW-0645">Protease</keyword>
<gene>
    <name evidence="11" type="ORF">PCOR1329_LOCUS79790</name>
</gene>
<protein>
    <recommendedName>
        <fullName evidence="10">Peptidase M43 pregnancy-associated plasma-A domain-containing protein</fullName>
    </recommendedName>
</protein>
<evidence type="ECO:0000256" key="3">
    <source>
        <dbReference type="ARBA" id="ARBA00022723"/>
    </source>
</evidence>
<keyword evidence="8" id="KW-1015">Disulfide bond</keyword>
<accession>A0ABN9XTV7</accession>
<keyword evidence="6" id="KW-0862">Zinc</keyword>
<name>A0ABN9XTV7_9DINO</name>
<evidence type="ECO:0000259" key="10">
    <source>
        <dbReference type="Pfam" id="PF05572"/>
    </source>
</evidence>
<reference evidence="11" key="1">
    <citation type="submission" date="2023-10" db="EMBL/GenBank/DDBJ databases">
        <authorList>
            <person name="Chen Y."/>
            <person name="Shah S."/>
            <person name="Dougan E. K."/>
            <person name="Thang M."/>
            <person name="Chan C."/>
        </authorList>
    </citation>
    <scope>NUCLEOTIDE SEQUENCE [LARGE SCALE GENOMIC DNA]</scope>
</reference>
<evidence type="ECO:0000313" key="11">
    <source>
        <dbReference type="EMBL" id="CAK0903479.1"/>
    </source>
</evidence>
<evidence type="ECO:0000256" key="2">
    <source>
        <dbReference type="ARBA" id="ARBA00022670"/>
    </source>
</evidence>
<sequence>MKCSLQSCLLLWTAACAAEALTWEESDAVSLIQLSPEAASAEDESNAIYDAVTAALRDNDTLSHSRHIWKFVASQPYAPTLRGNGCLYLPSDKAWRSFYEWVEHPYPPLFADMIENAWDPHCGKSQLAACPEGLVQGSHWSLLADGPPPPVVESELRVPQGLGPGIGCIRTRPASTARNMRIFEAEGHVGLPDKWTRHVNAVREDHIRASRKQRLQHGRLAADSCSDSGRLSAVPADKKLVVPTRFIICCVDRATCSINEDEIKEQVDWMNKGYAGREDVPWGKVEPPPHVNTQIEFHLQEAKFVEDAECAMHAFSNTSLASRHNIDGEGTLTYVVVTDDQSGILGWAEFPNDWQESSPELMVMVNSKAFRGWAGKMGKLDRSYEEGDTCIHEGGHSLGLLHTFEGGCEGGDKISDTDPERFPAYLCVDQHSCAGHDPIYNFMDYSPDSCMEGFTEMQKRRLWCMVKAFRPKLYQRALTEAQNLVDMRPEWLRKLYPERFGRP</sequence>
<keyword evidence="4 9" id="KW-0732">Signal</keyword>
<comment type="similarity">
    <text evidence="1">Belongs to the peptidase M43B family.</text>
</comment>
<dbReference type="Pfam" id="PF05572">
    <property type="entry name" value="Peptidase_M43"/>
    <property type="match status" value="1"/>
</dbReference>
<organism evidence="11 12">
    <name type="scientific">Prorocentrum cordatum</name>
    <dbReference type="NCBI Taxonomy" id="2364126"/>
    <lineage>
        <taxon>Eukaryota</taxon>
        <taxon>Sar</taxon>
        <taxon>Alveolata</taxon>
        <taxon>Dinophyceae</taxon>
        <taxon>Prorocentrales</taxon>
        <taxon>Prorocentraceae</taxon>
        <taxon>Prorocentrum</taxon>
    </lineage>
</organism>
<evidence type="ECO:0000256" key="1">
    <source>
        <dbReference type="ARBA" id="ARBA00008721"/>
    </source>
</evidence>
<dbReference type="SUPFAM" id="SSF55486">
    <property type="entry name" value="Metalloproteases ('zincins'), catalytic domain"/>
    <property type="match status" value="1"/>
</dbReference>
<evidence type="ECO:0000256" key="9">
    <source>
        <dbReference type="SAM" id="SignalP"/>
    </source>
</evidence>